<dbReference type="PRINTS" id="PR00019">
    <property type="entry name" value="LEURICHRPT"/>
</dbReference>
<accession>A0A3B3SUY8</accession>
<evidence type="ECO:0000256" key="7">
    <source>
        <dbReference type="ARBA" id="ARBA00025777"/>
    </source>
</evidence>
<evidence type="ECO:0000256" key="3">
    <source>
        <dbReference type="ARBA" id="ARBA00022614"/>
    </source>
</evidence>
<protein>
    <recommendedName>
        <fullName evidence="8">Acidic leucine-rich nuclear phosphoprotein 32 family member</fullName>
    </recommendedName>
</protein>
<evidence type="ECO:0000256" key="6">
    <source>
        <dbReference type="ARBA" id="ARBA00023242"/>
    </source>
</evidence>
<dbReference type="InterPro" id="IPR001611">
    <property type="entry name" value="Leu-rich_rpt"/>
</dbReference>
<dbReference type="InterPro" id="IPR032675">
    <property type="entry name" value="LRR_dom_sf"/>
</dbReference>
<dbReference type="Pfam" id="PF14580">
    <property type="entry name" value="LRR_9"/>
    <property type="match status" value="1"/>
</dbReference>
<dbReference type="Proteomes" id="UP000261540">
    <property type="component" value="Unplaced"/>
</dbReference>
<keyword evidence="5" id="KW-0143">Chaperone</keyword>
<evidence type="ECO:0000256" key="4">
    <source>
        <dbReference type="ARBA" id="ARBA00022737"/>
    </source>
</evidence>
<feature type="compositionally biased region" description="Acidic residues" evidence="9">
    <location>
        <begin position="145"/>
        <end position="237"/>
    </location>
</feature>
<dbReference type="AlphaFoldDB" id="A0A3B3SUY8"/>
<evidence type="ECO:0000256" key="2">
    <source>
        <dbReference type="ARBA" id="ARBA00022553"/>
    </source>
</evidence>
<evidence type="ECO:0000259" key="10">
    <source>
        <dbReference type="SMART" id="SM00446"/>
    </source>
</evidence>
<dbReference type="GeneTree" id="ENSGT00950000182907"/>
<reference evidence="11" key="2">
    <citation type="submission" date="2025-09" db="UniProtKB">
        <authorList>
            <consortium name="Ensembl"/>
        </authorList>
    </citation>
    <scope>IDENTIFICATION</scope>
</reference>
<feature type="region of interest" description="Disordered" evidence="9">
    <location>
        <begin position="145"/>
        <end position="259"/>
    </location>
</feature>
<dbReference type="SMART" id="SM00446">
    <property type="entry name" value="LRRcap"/>
    <property type="match status" value="1"/>
</dbReference>
<dbReference type="PANTHER" id="PTHR11375:SF2">
    <property type="entry name" value="ACIDIC LEUCINE-RICH NUCLEAR PHOSPHOPROTEIN 32 FAMILY MEMBER B"/>
    <property type="match status" value="1"/>
</dbReference>
<evidence type="ECO:0000256" key="9">
    <source>
        <dbReference type="SAM" id="MobiDB-lite"/>
    </source>
</evidence>
<name>A0A3B3SUY8_9TELE</name>
<dbReference type="GO" id="GO:0005634">
    <property type="term" value="C:nucleus"/>
    <property type="evidence" value="ECO:0007669"/>
    <property type="project" value="UniProtKB-SubCell"/>
</dbReference>
<dbReference type="SUPFAM" id="SSF52058">
    <property type="entry name" value="L domain-like"/>
    <property type="match status" value="1"/>
</dbReference>
<evidence type="ECO:0000313" key="12">
    <source>
        <dbReference type="Proteomes" id="UP000261540"/>
    </source>
</evidence>
<dbReference type="GO" id="GO:0042981">
    <property type="term" value="P:regulation of apoptotic process"/>
    <property type="evidence" value="ECO:0007669"/>
    <property type="project" value="TreeGrafter"/>
</dbReference>
<keyword evidence="12" id="KW-1185">Reference proteome</keyword>
<evidence type="ECO:0000256" key="8">
    <source>
        <dbReference type="RuleBase" id="RU369103"/>
    </source>
</evidence>
<keyword evidence="3 8" id="KW-0433">Leucine-rich repeat</keyword>
<dbReference type="InterPro" id="IPR045081">
    <property type="entry name" value="AN32"/>
</dbReference>
<comment type="similarity">
    <text evidence="7 8">Belongs to the ANP32 family.</text>
</comment>
<keyword evidence="6 8" id="KW-0539">Nucleus</keyword>
<dbReference type="GO" id="GO:0042393">
    <property type="term" value="F:histone binding"/>
    <property type="evidence" value="ECO:0007669"/>
    <property type="project" value="TreeGrafter"/>
</dbReference>
<dbReference type="Gene3D" id="3.80.10.10">
    <property type="entry name" value="Ribonuclease Inhibitor"/>
    <property type="match status" value="1"/>
</dbReference>
<reference evidence="11" key="1">
    <citation type="submission" date="2025-08" db="UniProtKB">
        <authorList>
            <consortium name="Ensembl"/>
        </authorList>
    </citation>
    <scope>IDENTIFICATION</scope>
</reference>
<sequence>PQAVSQNRAHSIRNVRELVLDNCRSNEGKIEGLTSEFVNLEFLSLINVGLISVSNLPKLGKLKKLELSDNRISGGLDVLAEKLPNLTHLNLSGNKLKDISTLEPLKKLDNLKSLDLFNCEVTNLNDYRESVFKLLPQLTYLDGYDMDDHEASDSDGEVDGDGVDEEDDDDEEGEEEEDEDGEDGEEDFDEEDDDDDDDDEVEGEEDEEDVSGEDEEEDFGQDGELDDEDDEEDDDDEGRSQFPLKCSHYPPVKWGGGTL</sequence>
<evidence type="ECO:0000256" key="5">
    <source>
        <dbReference type="ARBA" id="ARBA00023186"/>
    </source>
</evidence>
<keyword evidence="4" id="KW-0677">Repeat</keyword>
<evidence type="ECO:0000313" key="11">
    <source>
        <dbReference type="Ensembl" id="ENSPKIP00000034083.1"/>
    </source>
</evidence>
<keyword evidence="2" id="KW-0597">Phosphoprotein</keyword>
<dbReference type="FunFam" id="3.80.10.10:FF:000003">
    <property type="entry name" value="Acidic leucine-rich nuclear phosphoprotein 32 family member A"/>
    <property type="match status" value="1"/>
</dbReference>
<dbReference type="Ensembl" id="ENSPKIT00000014982.1">
    <property type="protein sequence ID" value="ENSPKIP00000034083.1"/>
    <property type="gene ID" value="ENSPKIG00000013545.1"/>
</dbReference>
<comment type="subcellular location">
    <subcellularLocation>
        <location evidence="1 8">Nucleus</location>
    </subcellularLocation>
</comment>
<dbReference type="PANTHER" id="PTHR11375">
    <property type="entry name" value="ACIDIC LEUCINE-RICH NUCLEAR PHOSPHOPROTEIN 32"/>
    <property type="match status" value="1"/>
</dbReference>
<proteinExistence type="inferred from homology"/>
<dbReference type="InterPro" id="IPR003603">
    <property type="entry name" value="U2A'_phosphoprotein32A_C"/>
</dbReference>
<dbReference type="PROSITE" id="PS51450">
    <property type="entry name" value="LRR"/>
    <property type="match status" value="1"/>
</dbReference>
<comment type="function">
    <text evidence="8">Multifunctional protein that is involved in the regulation of many processes.</text>
</comment>
<evidence type="ECO:0000256" key="1">
    <source>
        <dbReference type="ARBA" id="ARBA00004123"/>
    </source>
</evidence>
<feature type="domain" description="U2A'/phosphoprotein 32 family A C-terminal" evidence="10">
    <location>
        <begin position="124"/>
        <end position="142"/>
    </location>
</feature>
<organism evidence="11 12">
    <name type="scientific">Paramormyrops kingsleyae</name>
    <dbReference type="NCBI Taxonomy" id="1676925"/>
    <lineage>
        <taxon>Eukaryota</taxon>
        <taxon>Metazoa</taxon>
        <taxon>Chordata</taxon>
        <taxon>Craniata</taxon>
        <taxon>Vertebrata</taxon>
        <taxon>Euteleostomi</taxon>
        <taxon>Actinopterygii</taxon>
        <taxon>Neopterygii</taxon>
        <taxon>Teleostei</taxon>
        <taxon>Osteoglossocephala</taxon>
        <taxon>Osteoglossomorpha</taxon>
        <taxon>Osteoglossiformes</taxon>
        <taxon>Mormyridae</taxon>
        <taxon>Paramormyrops</taxon>
    </lineage>
</organism>